<dbReference type="InterPro" id="IPR000795">
    <property type="entry name" value="T_Tr_GTP-bd_dom"/>
</dbReference>
<keyword evidence="7" id="KW-1185">Reference proteome</keyword>
<dbReference type="GO" id="GO:0005829">
    <property type="term" value="C:cytosol"/>
    <property type="evidence" value="ECO:0007669"/>
    <property type="project" value="TreeGrafter"/>
</dbReference>
<dbReference type="InterPro" id="IPR000640">
    <property type="entry name" value="EFG_V-like"/>
</dbReference>
<dbReference type="PANTHER" id="PTHR42908">
    <property type="entry name" value="TRANSLATION ELONGATION FACTOR-RELATED"/>
    <property type="match status" value="1"/>
</dbReference>
<dbReference type="PROSITE" id="PS51722">
    <property type="entry name" value="G_TR_2"/>
    <property type="match status" value="1"/>
</dbReference>
<dbReference type="Proteomes" id="UP000093514">
    <property type="component" value="Unassembled WGS sequence"/>
</dbReference>
<keyword evidence="4" id="KW-0378">Hydrolase</keyword>
<dbReference type="CDD" id="cd03710">
    <property type="entry name" value="BipA_TypA_C"/>
    <property type="match status" value="1"/>
</dbReference>
<evidence type="ECO:0000256" key="3">
    <source>
        <dbReference type="ARBA" id="ARBA00048548"/>
    </source>
</evidence>
<dbReference type="InterPro" id="IPR047043">
    <property type="entry name" value="BipA_III"/>
</dbReference>
<reference evidence="7" key="1">
    <citation type="submission" date="2016-07" db="EMBL/GenBank/DDBJ databases">
        <authorList>
            <person name="Florea S."/>
            <person name="Webb J.S."/>
            <person name="Jaromczyk J."/>
            <person name="Schardl C.L."/>
        </authorList>
    </citation>
    <scope>NUCLEOTIDE SEQUENCE [LARGE SCALE GENOMIC DNA]</scope>
    <source>
        <strain evidence="7">Z6</strain>
    </source>
</reference>
<gene>
    <name evidence="4" type="primary">bipA</name>
    <name evidence="6" type="ORF">U472_13380</name>
</gene>
<keyword evidence="4" id="KW-0963">Cytoplasm</keyword>
<dbReference type="PRINTS" id="PR00315">
    <property type="entry name" value="ELONGATNFCT"/>
</dbReference>
<comment type="caution">
    <text evidence="6">The sequence shown here is derived from an EMBL/GenBank/DDBJ whole genome shotgun (WGS) entry which is preliminary data.</text>
</comment>
<comment type="catalytic activity">
    <reaction evidence="3 4">
        <text>GTP + H2O = GDP + phosphate + H(+)</text>
        <dbReference type="Rhea" id="RHEA:19669"/>
        <dbReference type="ChEBI" id="CHEBI:15377"/>
        <dbReference type="ChEBI" id="CHEBI:15378"/>
        <dbReference type="ChEBI" id="CHEBI:37565"/>
        <dbReference type="ChEBI" id="CHEBI:43474"/>
        <dbReference type="ChEBI" id="CHEBI:58189"/>
    </reaction>
</comment>
<dbReference type="FunFam" id="2.40.50.250:FF:000001">
    <property type="entry name" value="GTP-binding protein TypA"/>
    <property type="match status" value="1"/>
</dbReference>
<proteinExistence type="inferred from homology"/>
<dbReference type="GO" id="GO:0000027">
    <property type="term" value="P:ribosomal large subunit assembly"/>
    <property type="evidence" value="ECO:0007669"/>
    <property type="project" value="UniProtKB-UniRule"/>
</dbReference>
<dbReference type="SMART" id="SM00838">
    <property type="entry name" value="EFG_C"/>
    <property type="match status" value="1"/>
</dbReference>
<dbReference type="RefSeq" id="WP_068719255.1">
    <property type="nucleotide sequence ID" value="NZ_LWDV01000010.1"/>
</dbReference>
<dbReference type="GO" id="GO:0000049">
    <property type="term" value="F:tRNA binding"/>
    <property type="evidence" value="ECO:0007669"/>
    <property type="project" value="UniProtKB-KW"/>
</dbReference>
<accession>A0A1C0A5F1</accession>
<dbReference type="Gene3D" id="3.30.70.240">
    <property type="match status" value="1"/>
</dbReference>
<dbReference type="GO" id="GO:0009409">
    <property type="term" value="P:response to cold"/>
    <property type="evidence" value="ECO:0007669"/>
    <property type="project" value="UniProtKB-ARBA"/>
</dbReference>
<dbReference type="NCBIfam" id="TIGR00231">
    <property type="entry name" value="small_GTP"/>
    <property type="match status" value="1"/>
</dbReference>
<dbReference type="InterPro" id="IPR009000">
    <property type="entry name" value="Transl_B-barrel_sf"/>
</dbReference>
<evidence type="ECO:0000256" key="1">
    <source>
        <dbReference type="ARBA" id="ARBA00022741"/>
    </source>
</evidence>
<dbReference type="InterPro" id="IPR042116">
    <property type="entry name" value="TypA/BipA_C"/>
</dbReference>
<dbReference type="GO" id="GO:0005525">
    <property type="term" value="F:GTP binding"/>
    <property type="evidence" value="ECO:0007669"/>
    <property type="project" value="UniProtKB-UniRule"/>
</dbReference>
<dbReference type="Gene3D" id="3.40.50.300">
    <property type="entry name" value="P-loop containing nucleotide triphosphate hydrolases"/>
    <property type="match status" value="1"/>
</dbReference>
<dbReference type="Gene3D" id="2.40.50.250">
    <property type="entry name" value="bipa protein"/>
    <property type="match status" value="1"/>
</dbReference>
<dbReference type="Pfam" id="PF03144">
    <property type="entry name" value="GTP_EFTU_D2"/>
    <property type="match status" value="1"/>
</dbReference>
<dbReference type="GO" id="GO:0019843">
    <property type="term" value="F:rRNA binding"/>
    <property type="evidence" value="ECO:0007669"/>
    <property type="project" value="UniProtKB-KW"/>
</dbReference>
<dbReference type="PROSITE" id="PS00301">
    <property type="entry name" value="G_TR_1"/>
    <property type="match status" value="1"/>
</dbReference>
<dbReference type="InterPro" id="IPR035651">
    <property type="entry name" value="BipA_V"/>
</dbReference>
<feature type="domain" description="Tr-type G" evidence="5">
    <location>
        <begin position="5"/>
        <end position="200"/>
    </location>
</feature>
<dbReference type="InterPro" id="IPR047042">
    <property type="entry name" value="BipA_II"/>
</dbReference>
<dbReference type="FunFam" id="2.40.30.10:FF:000016">
    <property type="entry name" value="GTP-binding protein TypA"/>
    <property type="match status" value="1"/>
</dbReference>
<dbReference type="NCBIfam" id="TIGR01394">
    <property type="entry name" value="TypA_BipA"/>
    <property type="match status" value="1"/>
</dbReference>
<dbReference type="EC" id="3.6.5.-" evidence="4"/>
<dbReference type="Gene3D" id="2.40.30.10">
    <property type="entry name" value="Translation factors"/>
    <property type="match status" value="1"/>
</dbReference>
<dbReference type="Pfam" id="PF00679">
    <property type="entry name" value="EFG_C"/>
    <property type="match status" value="1"/>
</dbReference>
<comment type="similarity">
    <text evidence="4">Belongs to the TRAFAC class translation factor GTPase superfamily. Classic translation factor GTPase family. BipA subfamily.</text>
</comment>
<dbReference type="CDD" id="cd01891">
    <property type="entry name" value="TypA_BipA"/>
    <property type="match status" value="1"/>
</dbReference>
<sequence length="602" mass="67494">MKTRDDIRNIAIIAHVDHGKTTLVDGMLKQSGIFHAKQEVEERVMDSNDLEKERGITILAKNTAIKYKDTKINIVDTPGHADFGGEVERILKMVDGVLLIVDAFEGPMPQTKFVLTKALELDLTPIVVINKVDRPDSRPQVVEDMVLDLFIELGASEEQIEFPVVYASALEGFAKTDLDEDSDNLEPLFKSVIEHIPAPQGEIEAPFQMIVTTIEYNDYVGRMAIGKVNRGEVKKGEKVAICKQDESIEYKSITKIFTYQGLGKEEVEGAKMGDIIALAGTEDINIGETIADAENPEALPFITIEEPTVTMTFTTNDSPLSGQEGDYVTSRQLKDRLFKELEKNVALRVEELSPDTFKVSGRGELHLSILIETMRREGYELQVSKPEAIIKEIDGQKMEPIEEVTIDVPEEFMGTIIEELGKRKGEMKNMTHLSQTRIRLTFEIPARGLIGFRSEFLTKTKGEGILNSTFSHYDNYRGDMTTRRNGSIVADRAGEATRYGIFNAQDRGTIFVDPGTKIYAGMIVGSNSREQDLDVNICKEKKLDNMRSSGSDEAIMLTPATKFSLEEALEYITSEELVEVTPINIRLRKKILDKKRRIKSKK</sequence>
<dbReference type="InterPro" id="IPR027417">
    <property type="entry name" value="P-loop_NTPase"/>
</dbReference>
<keyword evidence="1 4" id="KW-0547">Nucleotide-binding</keyword>
<keyword evidence="4" id="KW-0820">tRNA-binding</keyword>
<dbReference type="InterPro" id="IPR004161">
    <property type="entry name" value="EFTu-like_2"/>
</dbReference>
<dbReference type="GO" id="GO:0010467">
    <property type="term" value="P:gene expression"/>
    <property type="evidence" value="ECO:0007669"/>
    <property type="project" value="UniProtKB-ARBA"/>
</dbReference>
<dbReference type="Pfam" id="PF21018">
    <property type="entry name" value="BipA_C"/>
    <property type="match status" value="1"/>
</dbReference>
<evidence type="ECO:0000259" key="5">
    <source>
        <dbReference type="PROSITE" id="PS51722"/>
    </source>
</evidence>
<dbReference type="CDD" id="cd16263">
    <property type="entry name" value="BipA_III"/>
    <property type="match status" value="1"/>
</dbReference>
<dbReference type="EMBL" id="LWDV01000010">
    <property type="protein sequence ID" value="OCL25343.1"/>
    <property type="molecule type" value="Genomic_DNA"/>
</dbReference>
<comment type="subunit">
    <text evidence="4">Monomer.</text>
</comment>
<dbReference type="InterPro" id="IPR031157">
    <property type="entry name" value="G_TR_CS"/>
</dbReference>
<dbReference type="InterPro" id="IPR047041">
    <property type="entry name" value="BipA_GTP-bd_dom"/>
</dbReference>
<dbReference type="FunFam" id="3.30.70.870:FF:000003">
    <property type="entry name" value="GTP-binding protein TypA"/>
    <property type="match status" value="1"/>
</dbReference>
<dbReference type="SUPFAM" id="SSF54980">
    <property type="entry name" value="EF-G C-terminal domain-like"/>
    <property type="match status" value="2"/>
</dbReference>
<comment type="function">
    <text evidence="4">A 50S ribosomal subunit assembly protein with GTPase activity, required for 50S subunit assembly at low temperatures, may also play a role in translation. Binds GTP and analogs. Binds the 70S ribosome between the 30S and 50S subunits, in a similar position as ribosome-bound EF-G; it contacts a number of ribosomal proteins, both rRNAs and the A-site tRNA.</text>
</comment>
<dbReference type="Pfam" id="PF00009">
    <property type="entry name" value="GTP_EFTU"/>
    <property type="match status" value="1"/>
</dbReference>
<keyword evidence="4" id="KW-0690">Ribosome biogenesis</keyword>
<name>A0A1C0A5F1_9FIRM</name>
<dbReference type="InterPro" id="IPR005225">
    <property type="entry name" value="Small_GTP-bd"/>
</dbReference>
<dbReference type="GO" id="GO:0043022">
    <property type="term" value="F:ribosome binding"/>
    <property type="evidence" value="ECO:0007669"/>
    <property type="project" value="UniProtKB-UniRule"/>
</dbReference>
<dbReference type="CDD" id="cd03691">
    <property type="entry name" value="BipA_TypA_II"/>
    <property type="match status" value="1"/>
</dbReference>
<evidence type="ECO:0000256" key="2">
    <source>
        <dbReference type="ARBA" id="ARBA00023134"/>
    </source>
</evidence>
<comment type="subcellular location">
    <subcellularLocation>
        <location evidence="4">Cytoplasm</location>
    </subcellularLocation>
    <text evidence="4">Binds to ribosomes.</text>
</comment>
<feature type="binding site" evidence="4">
    <location>
        <begin position="130"/>
        <end position="133"/>
    </location>
    <ligand>
        <name>GTP</name>
        <dbReference type="ChEBI" id="CHEBI:37565"/>
    </ligand>
</feature>
<dbReference type="SUPFAM" id="SSF52540">
    <property type="entry name" value="P-loop containing nucleoside triphosphate hydrolases"/>
    <property type="match status" value="1"/>
</dbReference>
<dbReference type="GO" id="GO:1990904">
    <property type="term" value="C:ribonucleoprotein complex"/>
    <property type="evidence" value="ECO:0007669"/>
    <property type="project" value="TreeGrafter"/>
</dbReference>
<dbReference type="InterPro" id="IPR006298">
    <property type="entry name" value="BipA"/>
</dbReference>
<keyword evidence="4" id="KW-0694">RNA-binding</keyword>
<reference evidence="6 7" key="2">
    <citation type="submission" date="2016-08" db="EMBL/GenBank/DDBJ databases">
        <title>Orenia metallireducens sp. nov. strain Z6, a Novel Metal-reducing Firmicute from the Deep Subsurface.</title>
        <authorList>
            <person name="Maxim B.I."/>
            <person name="Kenneth K."/>
            <person name="Flynn T.M."/>
            <person name="Oloughlin E.J."/>
            <person name="Locke R.A."/>
            <person name="Weber J.R."/>
            <person name="Egan S.M."/>
            <person name="Mackie R.I."/>
            <person name="Cann I.K."/>
        </authorList>
    </citation>
    <scope>NUCLEOTIDE SEQUENCE [LARGE SCALE GENOMIC DNA]</scope>
    <source>
        <strain evidence="6 7">Z6</strain>
    </source>
</reference>
<evidence type="ECO:0000313" key="6">
    <source>
        <dbReference type="EMBL" id="OCL25343.1"/>
    </source>
</evidence>
<dbReference type="HAMAP" id="MF_00849">
    <property type="entry name" value="BipA"/>
    <property type="match status" value="1"/>
</dbReference>
<dbReference type="InterPro" id="IPR035647">
    <property type="entry name" value="EFG_III/V"/>
</dbReference>
<keyword evidence="2 4" id="KW-0342">GTP-binding</keyword>
<dbReference type="SUPFAM" id="SSF50447">
    <property type="entry name" value="Translation proteins"/>
    <property type="match status" value="1"/>
</dbReference>
<dbReference type="FunFam" id="3.40.50.300:FF:000055">
    <property type="entry name" value="GTP-binding protein TypA"/>
    <property type="match status" value="1"/>
</dbReference>
<dbReference type="GO" id="GO:0003924">
    <property type="term" value="F:GTPase activity"/>
    <property type="evidence" value="ECO:0007669"/>
    <property type="project" value="UniProtKB-UniRule"/>
</dbReference>
<dbReference type="Gene3D" id="3.30.70.870">
    <property type="entry name" value="Elongation Factor G (Translational Gtpase), domain 3"/>
    <property type="match status" value="1"/>
</dbReference>
<organism evidence="6 7">
    <name type="scientific">Orenia metallireducens</name>
    <dbReference type="NCBI Taxonomy" id="1413210"/>
    <lineage>
        <taxon>Bacteria</taxon>
        <taxon>Bacillati</taxon>
        <taxon>Bacillota</taxon>
        <taxon>Clostridia</taxon>
        <taxon>Halanaerobiales</taxon>
        <taxon>Halobacteroidaceae</taxon>
        <taxon>Orenia</taxon>
    </lineage>
</organism>
<feature type="binding site" evidence="4">
    <location>
        <begin position="17"/>
        <end position="22"/>
    </location>
    <ligand>
        <name>GTP</name>
        <dbReference type="ChEBI" id="CHEBI:37565"/>
    </ligand>
</feature>
<protein>
    <recommendedName>
        <fullName evidence="4">Large ribosomal subunit assembly factor BipA</fullName>
        <ecNumber evidence="4">3.6.5.-</ecNumber>
    </recommendedName>
    <alternativeName>
        <fullName evidence="4">GTP-binding protein BipA</fullName>
    </alternativeName>
</protein>
<dbReference type="InterPro" id="IPR048876">
    <property type="entry name" value="BipA_C"/>
</dbReference>
<dbReference type="PANTHER" id="PTHR42908:SF8">
    <property type="entry name" value="TR-TYPE G DOMAIN-CONTAINING PROTEIN"/>
    <property type="match status" value="1"/>
</dbReference>
<dbReference type="AlphaFoldDB" id="A0A1C0A5F1"/>
<dbReference type="FunFam" id="3.30.70.240:FF:000002">
    <property type="entry name" value="GTP-binding protein TypA"/>
    <property type="match status" value="1"/>
</dbReference>
<dbReference type="OrthoDB" id="9801591at2"/>
<evidence type="ECO:0000313" key="7">
    <source>
        <dbReference type="Proteomes" id="UP000093514"/>
    </source>
</evidence>
<keyword evidence="4" id="KW-0699">rRNA-binding</keyword>
<evidence type="ECO:0000256" key="4">
    <source>
        <dbReference type="HAMAP-Rule" id="MF_00849"/>
    </source>
</evidence>